<dbReference type="AlphaFoldDB" id="A0A010T0C4"/>
<evidence type="ECO:0000256" key="1">
    <source>
        <dbReference type="ARBA" id="ARBA00009981"/>
    </source>
</evidence>
<comment type="caution">
    <text evidence="3">The sequence shown here is derived from an EMBL/GenBank/DDBJ whole genome shotgun (WGS) entry which is preliminary data.</text>
</comment>
<sequence>MEQLLASRSVSITELKRSPSTVIEQAGSEPVAVLNHNRPAAYLLPQAAYQQLLDRLQAAEIREAIATSRNDPRPAIDADTVFTELDTLIDQVANEQNRS</sequence>
<proteinExistence type="inferred from homology"/>
<dbReference type="NCBIfam" id="TIGR01552">
    <property type="entry name" value="phd_fam"/>
    <property type="match status" value="1"/>
</dbReference>
<organism evidence="3 4">
    <name type="scientific">Pseudomonas fluorescens HK44</name>
    <dbReference type="NCBI Taxonomy" id="1042209"/>
    <lineage>
        <taxon>Bacteria</taxon>
        <taxon>Pseudomonadati</taxon>
        <taxon>Pseudomonadota</taxon>
        <taxon>Gammaproteobacteria</taxon>
        <taxon>Pseudomonadales</taxon>
        <taxon>Pseudomonadaceae</taxon>
        <taxon>Pseudomonas</taxon>
    </lineage>
</organism>
<dbReference type="PATRIC" id="fig|1042209.11.peg.5962"/>
<dbReference type="InterPro" id="IPR036165">
    <property type="entry name" value="YefM-like_sf"/>
</dbReference>
<dbReference type="InterPro" id="IPR006442">
    <property type="entry name" value="Antitoxin_Phd/YefM"/>
</dbReference>
<evidence type="ECO:0000256" key="2">
    <source>
        <dbReference type="RuleBase" id="RU362080"/>
    </source>
</evidence>
<dbReference type="OrthoDB" id="5297687at2"/>
<dbReference type="InterPro" id="IPR051405">
    <property type="entry name" value="phD/YefM_antitoxin"/>
</dbReference>
<comment type="similarity">
    <text evidence="1 2">Belongs to the phD/YefM antitoxin family.</text>
</comment>
<dbReference type="PANTHER" id="PTHR33713:SF10">
    <property type="entry name" value="ANTITOXIN YAFN"/>
    <property type="match status" value="1"/>
</dbReference>
<dbReference type="SUPFAM" id="SSF143120">
    <property type="entry name" value="YefM-like"/>
    <property type="match status" value="1"/>
</dbReference>
<dbReference type="eggNOG" id="COG2161">
    <property type="taxonomic scope" value="Bacteria"/>
</dbReference>
<dbReference type="HOGENOM" id="CLU_171850_0_1_6"/>
<dbReference type="RefSeq" id="WP_019691193.1">
    <property type="nucleotide sequence ID" value="NZ_AFOY02000027.1"/>
</dbReference>
<evidence type="ECO:0000313" key="4">
    <source>
        <dbReference type="Proteomes" id="UP000022611"/>
    </source>
</evidence>
<protein>
    <recommendedName>
        <fullName evidence="2">Antitoxin</fullName>
    </recommendedName>
</protein>
<dbReference type="Proteomes" id="UP000022611">
    <property type="component" value="Unassembled WGS sequence"/>
</dbReference>
<dbReference type="Pfam" id="PF02604">
    <property type="entry name" value="PhdYeFM_antitox"/>
    <property type="match status" value="1"/>
</dbReference>
<dbReference type="PANTHER" id="PTHR33713">
    <property type="entry name" value="ANTITOXIN YAFN-RELATED"/>
    <property type="match status" value="1"/>
</dbReference>
<evidence type="ECO:0000313" key="3">
    <source>
        <dbReference type="EMBL" id="EXF91202.1"/>
    </source>
</evidence>
<comment type="function">
    <text evidence="2">Antitoxin component of a type II toxin-antitoxin (TA) system.</text>
</comment>
<name>A0A010T0C4_PSEFL</name>
<gene>
    <name evidence="3" type="ORF">HK44_018955</name>
</gene>
<reference evidence="3 4" key="1">
    <citation type="journal article" date="2011" name="J. Bacteriol.">
        <title>Draft genome sequence of the polycyclic aromatic hydrocarbon-degrading, genetically engineered bioluminescent bioreporter Pseudomonas fluorescens HK44.</title>
        <authorList>
            <person name="Chauhan A."/>
            <person name="Layton A.C."/>
            <person name="Williams D.E."/>
            <person name="Smartt A.E."/>
            <person name="Ripp S."/>
            <person name="Karpinets T.V."/>
            <person name="Brown S.D."/>
            <person name="Sayler G.S."/>
        </authorList>
    </citation>
    <scope>NUCLEOTIDE SEQUENCE [LARGE SCALE GENOMIC DNA]</scope>
    <source>
        <strain evidence="3 4">HK44</strain>
    </source>
</reference>
<dbReference type="EMBL" id="AFOY02000027">
    <property type="protein sequence ID" value="EXF91202.1"/>
    <property type="molecule type" value="Genomic_DNA"/>
</dbReference>
<accession>A0A010T0C4</accession>